<reference evidence="2 3" key="1">
    <citation type="submission" date="2020-05" db="EMBL/GenBank/DDBJ databases">
        <title>Distinct polysaccharide utilization as determinants for interspecies competition between intestinal Prevotella spp.</title>
        <authorList>
            <person name="Galvez E.J.C."/>
            <person name="Iljazovic A."/>
            <person name="Strowig T."/>
        </authorList>
    </citation>
    <scope>NUCLEOTIDE SEQUENCE [LARGE SCALE GENOMIC DNA]</scope>
    <source>
        <strain evidence="2 3">PROD</strain>
    </source>
</reference>
<gene>
    <name evidence="2" type="ORF">HPS55_10345</name>
</gene>
<dbReference type="EMBL" id="JABKKE010000017">
    <property type="protein sequence ID" value="NPE14713.1"/>
    <property type="molecule type" value="Genomic_DNA"/>
</dbReference>
<keyword evidence="1" id="KW-0732">Signal</keyword>
<keyword evidence="3" id="KW-1185">Reference proteome</keyword>
<organism evidence="2 3">
    <name type="scientific">Xylanibacter rodentium</name>
    <dbReference type="NCBI Taxonomy" id="2736289"/>
    <lineage>
        <taxon>Bacteria</taxon>
        <taxon>Pseudomonadati</taxon>
        <taxon>Bacteroidota</taxon>
        <taxon>Bacteroidia</taxon>
        <taxon>Bacteroidales</taxon>
        <taxon>Prevotellaceae</taxon>
        <taxon>Xylanibacter</taxon>
    </lineage>
</organism>
<dbReference type="Proteomes" id="UP001193734">
    <property type="component" value="Unassembled WGS sequence"/>
</dbReference>
<feature type="signal peptide" evidence="1">
    <location>
        <begin position="1"/>
        <end position="18"/>
    </location>
</feature>
<evidence type="ECO:0000313" key="2">
    <source>
        <dbReference type="EMBL" id="NPE14713.1"/>
    </source>
</evidence>
<feature type="chain" id="PRO_5045893264" description="Lipoprotein" evidence="1">
    <location>
        <begin position="19"/>
        <end position="256"/>
    </location>
</feature>
<dbReference type="RefSeq" id="WP_172174048.1">
    <property type="nucleotide sequence ID" value="NZ_CASGIA010000013.1"/>
</dbReference>
<evidence type="ECO:0008006" key="4">
    <source>
        <dbReference type="Google" id="ProtNLM"/>
    </source>
</evidence>
<comment type="caution">
    <text evidence="2">The sequence shown here is derived from an EMBL/GenBank/DDBJ whole genome shotgun (WGS) entry which is preliminary data.</text>
</comment>
<protein>
    <recommendedName>
        <fullName evidence="4">Lipoprotein</fullName>
    </recommendedName>
</protein>
<sequence>MNKIVFATFLLLVSFAFISCDSSKKDLKSEIEKVKDECPLDLGMVGEISSINYDEETDEVVMTMTINKDLPLKLSALKQLKNTMKRTVLGNMAKSESNMTLMEKIASADAEFTIVMQTAETNESLKIRISKEEVKDISAGNIDPITPREMLEIMVVSTNAQCPIQIDKVMTLSSVSLEKDNFVYNYSLDENTVSVESIEGNKDVLKANIKKLLLSGDPMMQELIRTCKEANVSILYRYIGDISGDVCIVKISSEEF</sequence>
<dbReference type="PROSITE" id="PS51257">
    <property type="entry name" value="PROKAR_LIPOPROTEIN"/>
    <property type="match status" value="1"/>
</dbReference>
<proteinExistence type="predicted"/>
<accession>A0ABX2AZ36</accession>
<name>A0ABX2AZ36_9BACT</name>
<dbReference type="GeneID" id="82158164"/>
<evidence type="ECO:0000256" key="1">
    <source>
        <dbReference type="SAM" id="SignalP"/>
    </source>
</evidence>
<evidence type="ECO:0000313" key="3">
    <source>
        <dbReference type="Proteomes" id="UP001193734"/>
    </source>
</evidence>